<dbReference type="Proteomes" id="UP001209570">
    <property type="component" value="Unassembled WGS sequence"/>
</dbReference>
<comment type="caution">
    <text evidence="2">The sequence shown here is derived from an EMBL/GenBank/DDBJ whole genome shotgun (WGS) entry which is preliminary data.</text>
</comment>
<organism evidence="2 3">
    <name type="scientific">Pythium insidiosum</name>
    <name type="common">Pythiosis disease agent</name>
    <dbReference type="NCBI Taxonomy" id="114742"/>
    <lineage>
        <taxon>Eukaryota</taxon>
        <taxon>Sar</taxon>
        <taxon>Stramenopiles</taxon>
        <taxon>Oomycota</taxon>
        <taxon>Peronosporomycetes</taxon>
        <taxon>Pythiales</taxon>
        <taxon>Pythiaceae</taxon>
        <taxon>Pythium</taxon>
    </lineage>
</organism>
<gene>
    <name evidence="2" type="ORF">P43SY_011290</name>
</gene>
<reference evidence="2" key="1">
    <citation type="submission" date="2021-12" db="EMBL/GenBank/DDBJ databases">
        <title>Prjna785345.</title>
        <authorList>
            <person name="Rujirawat T."/>
            <person name="Krajaejun T."/>
        </authorList>
    </citation>
    <scope>NUCLEOTIDE SEQUENCE</scope>
    <source>
        <strain evidence="2">Pi057C3</strain>
    </source>
</reference>
<sequence length="195" mass="21841">MRWKRSSMLALVLAMTLVLAMAEARTEAVNMTGELSSACSLVLPGGGKQENKCPDNVISYNPEAEDFIINVRTNGSVMIQGGRHDKYVKAIVIQGVDGFRPILSLKDDSFKSYSPLYALDLADNPSMDLPRFLYQRKYDEVIVEKLTFNSPEPKRLLLTENEYNNAEHNLMNASLETIQLTKNCSTPTFNVCELI</sequence>
<evidence type="ECO:0000313" key="2">
    <source>
        <dbReference type="EMBL" id="KAJ0391093.1"/>
    </source>
</evidence>
<keyword evidence="1" id="KW-0732">Signal</keyword>
<dbReference type="AlphaFoldDB" id="A0AAD5Q1H5"/>
<keyword evidence="3" id="KW-1185">Reference proteome</keyword>
<accession>A0AAD5Q1H5</accession>
<feature type="chain" id="PRO_5042173079" evidence="1">
    <location>
        <begin position="23"/>
        <end position="195"/>
    </location>
</feature>
<proteinExistence type="predicted"/>
<name>A0AAD5Q1H5_PYTIN</name>
<evidence type="ECO:0000313" key="3">
    <source>
        <dbReference type="Proteomes" id="UP001209570"/>
    </source>
</evidence>
<feature type="signal peptide" evidence="1">
    <location>
        <begin position="1"/>
        <end position="22"/>
    </location>
</feature>
<dbReference type="EMBL" id="JAKCXM010001317">
    <property type="protein sequence ID" value="KAJ0391093.1"/>
    <property type="molecule type" value="Genomic_DNA"/>
</dbReference>
<protein>
    <submittedName>
        <fullName evidence="2">Uncharacterized protein</fullName>
    </submittedName>
</protein>
<evidence type="ECO:0000256" key="1">
    <source>
        <dbReference type="SAM" id="SignalP"/>
    </source>
</evidence>